<evidence type="ECO:0000313" key="5">
    <source>
        <dbReference type="Proteomes" id="UP000565441"/>
    </source>
</evidence>
<gene>
    <name evidence="4" type="ORF">D9615_001869</name>
</gene>
<keyword evidence="5" id="KW-1185">Reference proteome</keyword>
<dbReference type="GO" id="GO:0003677">
    <property type="term" value="F:DNA binding"/>
    <property type="evidence" value="ECO:0007669"/>
    <property type="project" value="InterPro"/>
</dbReference>
<feature type="compositionally biased region" description="Polar residues" evidence="2">
    <location>
        <begin position="298"/>
        <end position="310"/>
    </location>
</feature>
<dbReference type="GO" id="GO:0006334">
    <property type="term" value="P:nucleosome assembly"/>
    <property type="evidence" value="ECO:0007669"/>
    <property type="project" value="InterPro"/>
</dbReference>
<protein>
    <recommendedName>
        <fullName evidence="1">Histone H1</fullName>
    </recommendedName>
</protein>
<feature type="compositionally biased region" description="Low complexity" evidence="2">
    <location>
        <begin position="265"/>
        <end position="281"/>
    </location>
</feature>
<evidence type="ECO:0000256" key="1">
    <source>
        <dbReference type="ARBA" id="ARBA00020833"/>
    </source>
</evidence>
<reference evidence="4 5" key="1">
    <citation type="journal article" date="2020" name="ISME J.">
        <title>Uncovering the hidden diversity of litter-decomposition mechanisms in mushroom-forming fungi.</title>
        <authorList>
            <person name="Floudas D."/>
            <person name="Bentzer J."/>
            <person name="Ahren D."/>
            <person name="Johansson T."/>
            <person name="Persson P."/>
            <person name="Tunlid A."/>
        </authorList>
    </citation>
    <scope>NUCLEOTIDE SEQUENCE [LARGE SCALE GENOMIC DNA]</scope>
    <source>
        <strain evidence="4 5">CBS 661.87</strain>
    </source>
</reference>
<dbReference type="SUPFAM" id="SSF46785">
    <property type="entry name" value="Winged helix' DNA-binding domain"/>
    <property type="match status" value="1"/>
</dbReference>
<name>A0A8H5HQ32_9AGAR</name>
<proteinExistence type="predicted"/>
<dbReference type="Pfam" id="PF00538">
    <property type="entry name" value="Linker_histone"/>
    <property type="match status" value="1"/>
</dbReference>
<dbReference type="InterPro" id="IPR036388">
    <property type="entry name" value="WH-like_DNA-bd_sf"/>
</dbReference>
<dbReference type="AlphaFoldDB" id="A0A8H5HQ32"/>
<feature type="compositionally biased region" description="Low complexity" evidence="2">
    <location>
        <begin position="152"/>
        <end position="166"/>
    </location>
</feature>
<dbReference type="Gene3D" id="1.10.10.10">
    <property type="entry name" value="Winged helix-like DNA-binding domain superfamily/Winged helix DNA-binding domain"/>
    <property type="match status" value="1"/>
</dbReference>
<feature type="region of interest" description="Disordered" evidence="2">
    <location>
        <begin position="145"/>
        <end position="166"/>
    </location>
</feature>
<organism evidence="4 5">
    <name type="scientific">Tricholomella constricta</name>
    <dbReference type="NCBI Taxonomy" id="117010"/>
    <lineage>
        <taxon>Eukaryota</taxon>
        <taxon>Fungi</taxon>
        <taxon>Dikarya</taxon>
        <taxon>Basidiomycota</taxon>
        <taxon>Agaricomycotina</taxon>
        <taxon>Agaricomycetes</taxon>
        <taxon>Agaricomycetidae</taxon>
        <taxon>Agaricales</taxon>
        <taxon>Tricholomatineae</taxon>
        <taxon>Lyophyllaceae</taxon>
        <taxon>Tricholomella</taxon>
    </lineage>
</organism>
<dbReference type="GO" id="GO:0000786">
    <property type="term" value="C:nucleosome"/>
    <property type="evidence" value="ECO:0007669"/>
    <property type="project" value="InterPro"/>
</dbReference>
<feature type="domain" description="H15" evidence="3">
    <location>
        <begin position="65"/>
        <end position="140"/>
    </location>
</feature>
<feature type="compositionally biased region" description="Low complexity" evidence="2">
    <location>
        <begin position="208"/>
        <end position="254"/>
    </location>
</feature>
<dbReference type="InterPro" id="IPR005818">
    <property type="entry name" value="Histone_H1/H5_H15"/>
</dbReference>
<dbReference type="OrthoDB" id="1110759at2759"/>
<dbReference type="InterPro" id="IPR036390">
    <property type="entry name" value="WH_DNA-bd_sf"/>
</dbReference>
<accession>A0A8H5HQ32</accession>
<comment type="caution">
    <text evidence="4">The sequence shown here is derived from an EMBL/GenBank/DDBJ whole genome shotgun (WGS) entry which is preliminary data.</text>
</comment>
<dbReference type="PROSITE" id="PS51504">
    <property type="entry name" value="H15"/>
    <property type="match status" value="1"/>
</dbReference>
<evidence type="ECO:0000259" key="3">
    <source>
        <dbReference type="PROSITE" id="PS51504"/>
    </source>
</evidence>
<dbReference type="SMART" id="SM00526">
    <property type="entry name" value="H15"/>
    <property type="match status" value="1"/>
</dbReference>
<dbReference type="EMBL" id="JAACJP010000002">
    <property type="protein sequence ID" value="KAF5387105.1"/>
    <property type="molecule type" value="Genomic_DNA"/>
</dbReference>
<feature type="region of interest" description="Disordered" evidence="2">
    <location>
        <begin position="190"/>
        <end position="310"/>
    </location>
</feature>
<evidence type="ECO:0000313" key="4">
    <source>
        <dbReference type="EMBL" id="KAF5387105.1"/>
    </source>
</evidence>
<sequence>MGGSEPQTIGFPPSFALCILCPISAPATSLLSLPPITSMPITAKKANTKAAVKANGAAHKSRVSPHPPWVDMIKECIIAHPGDARAGVSRPMIKKFVEDKYRIALDHAAAGQLNRAITSGSEKGTFLLPKGPSGKVKLAPKARLDAAKENTKPVSKKPASTKAAATKVPATKAKVALAKPIAARKVSIARSPTKAKAATAAKTKRATAKPTIATKPARKTTTTTAKTAAAKRPSATPKKATTAKKGVAKKAVTGEAKKPARKPKSAATTKARAAAPSSKAKLATKAKPASKAKPTSRTATAKKQASSKMA</sequence>
<feature type="compositionally biased region" description="Low complexity" evidence="2">
    <location>
        <begin position="190"/>
        <end position="201"/>
    </location>
</feature>
<evidence type="ECO:0000256" key="2">
    <source>
        <dbReference type="SAM" id="MobiDB-lite"/>
    </source>
</evidence>
<dbReference type="Proteomes" id="UP000565441">
    <property type="component" value="Unassembled WGS sequence"/>
</dbReference>